<proteinExistence type="predicted"/>
<keyword evidence="3" id="KW-1185">Reference proteome</keyword>
<dbReference type="AlphaFoldDB" id="A0AAU9G4J8"/>
<evidence type="ECO:0000313" key="3">
    <source>
        <dbReference type="Proteomes" id="UP001500889"/>
    </source>
</evidence>
<dbReference type="EMBL" id="AP029266">
    <property type="protein sequence ID" value="BFG02607.1"/>
    <property type="molecule type" value="Genomic_DNA"/>
</dbReference>
<organism evidence="2 3">
    <name type="scientific">Drosophila madeirensis</name>
    <name type="common">Fruit fly</name>
    <dbReference type="NCBI Taxonomy" id="30013"/>
    <lineage>
        <taxon>Eukaryota</taxon>
        <taxon>Metazoa</taxon>
        <taxon>Ecdysozoa</taxon>
        <taxon>Arthropoda</taxon>
        <taxon>Hexapoda</taxon>
        <taxon>Insecta</taxon>
        <taxon>Pterygota</taxon>
        <taxon>Neoptera</taxon>
        <taxon>Endopterygota</taxon>
        <taxon>Diptera</taxon>
        <taxon>Brachycera</taxon>
        <taxon>Muscomorpha</taxon>
        <taxon>Ephydroidea</taxon>
        <taxon>Drosophilidae</taxon>
        <taxon>Drosophila</taxon>
        <taxon>Sophophora</taxon>
    </lineage>
</organism>
<accession>A0AAU9G4J8</accession>
<gene>
    <name evidence="2" type="ORF">DMAD_02075</name>
</gene>
<reference evidence="2 3" key="1">
    <citation type="submission" date="2024-02" db="EMBL/GenBank/DDBJ databases">
        <title>A chromosome-level genome assembly of Drosophila madeirensis, a fruit fly species endemic to Madeira island.</title>
        <authorList>
            <person name="Tomihara K."/>
            <person name="Llopart A."/>
            <person name="Yamamoto D."/>
        </authorList>
    </citation>
    <scope>NUCLEOTIDE SEQUENCE [LARGE SCALE GENOMIC DNA]</scope>
    <source>
        <strain evidence="2 3">RF1</strain>
    </source>
</reference>
<feature type="compositionally biased region" description="Polar residues" evidence="1">
    <location>
        <begin position="268"/>
        <end position="285"/>
    </location>
</feature>
<name>A0AAU9G4J8_DROMD</name>
<sequence>MCTSYNCGQWCCPARAQRPEQLVTVMPERKICSVVNCIHCKEDTRHACRCSCHRNQAILHSLALLFRCSIHYVVSTLCRLAYLEAQTLMGTGSSSPLDGIKAPYTKAQDLAINDSIYDRCDEVTDPLDLDNAYKVMRLMFLTPVLQPDQYRCLVGMLQKLNARANGRVNLDWLIYTIAMLRLDAFVCSLLRQDARAARLYNAQLCRRFCQPYVPVHITEEEAKPQKRQRERKAKARGRAATEAHARKRGVRKAPLYCTRRPIEETASVRYSGSPVSQTASSQRNSVELPRMSKSPGAGSGASEKDSRRASRNSNSIGVRLQGGTPTE</sequence>
<feature type="region of interest" description="Disordered" evidence="1">
    <location>
        <begin position="220"/>
        <end position="327"/>
    </location>
</feature>
<evidence type="ECO:0000256" key="1">
    <source>
        <dbReference type="SAM" id="MobiDB-lite"/>
    </source>
</evidence>
<dbReference type="Proteomes" id="UP001500889">
    <property type="component" value="Chromosome A"/>
</dbReference>
<evidence type="ECO:0000313" key="2">
    <source>
        <dbReference type="EMBL" id="BFG02607.1"/>
    </source>
</evidence>
<feature type="compositionally biased region" description="Basic residues" evidence="1">
    <location>
        <begin position="225"/>
        <end position="237"/>
    </location>
</feature>
<protein>
    <submittedName>
        <fullName evidence="2">Uncharacterized protein</fullName>
    </submittedName>
</protein>